<dbReference type="HOGENOM" id="CLU_1729637_0_0_9"/>
<gene>
    <name evidence="1" type="ordered locus">PECL_197</name>
</gene>
<dbReference type="EMBL" id="CP003137">
    <property type="protein sequence ID" value="AEV94520.1"/>
    <property type="molecule type" value="Genomic_DNA"/>
</dbReference>
<dbReference type="AlphaFoldDB" id="G8PA81"/>
<dbReference type="STRING" id="701521.PECL_197"/>
<organism evidence="1 2">
    <name type="scientific">Pediococcus claussenii (strain ATCC BAA-344 / DSM 14800 / JCM 18046 / KCTC 3811 / LMG 21948 / P06)</name>
    <dbReference type="NCBI Taxonomy" id="701521"/>
    <lineage>
        <taxon>Bacteria</taxon>
        <taxon>Bacillati</taxon>
        <taxon>Bacillota</taxon>
        <taxon>Bacilli</taxon>
        <taxon>Lactobacillales</taxon>
        <taxon>Lactobacillaceae</taxon>
        <taxon>Pediococcus</taxon>
    </lineage>
</organism>
<dbReference type="Proteomes" id="UP000005444">
    <property type="component" value="Chromosome"/>
</dbReference>
<evidence type="ECO:0000313" key="2">
    <source>
        <dbReference type="Proteomes" id="UP000005444"/>
    </source>
</evidence>
<name>G8PA81_PEDCP</name>
<keyword evidence="2" id="KW-1185">Reference proteome</keyword>
<sequence length="151" mass="17527">MITMMELTDFESGEKHTNGEDPFLLQNEVLKLVEKLFKKVDYYKFSDLYLNDFFDVDPEMTIDGENFEGVQTVTSRLAREFEEYSESDYEYSNIQVHCDPDLVVNFSMNFNGNHQTMMDSNITAIKSSGTISGQISVEEKLKIMTLEIEKR</sequence>
<dbReference type="PATRIC" id="fig|701521.8.peg.187"/>
<evidence type="ECO:0008006" key="3">
    <source>
        <dbReference type="Google" id="ProtNLM"/>
    </source>
</evidence>
<proteinExistence type="predicted"/>
<evidence type="ECO:0000313" key="1">
    <source>
        <dbReference type="EMBL" id="AEV94520.1"/>
    </source>
</evidence>
<protein>
    <recommendedName>
        <fullName evidence="3">SnoaL-like domain-containing protein</fullName>
    </recommendedName>
</protein>
<reference evidence="1 2" key="1">
    <citation type="journal article" date="2012" name="J. Bacteriol.">
        <title>Complete Genome Sequence of the Beer Spoilage Organism Pediococcus claussenii ATCC BAA-344T.</title>
        <authorList>
            <person name="Pittet V."/>
            <person name="Abegunde T."/>
            <person name="Marfleet T."/>
            <person name="Haakensen M."/>
            <person name="Morrow K."/>
            <person name="Jayaprakash T."/>
            <person name="Schroeder K."/>
            <person name="Trost B."/>
            <person name="Byrns S."/>
            <person name="Bergsveinson J."/>
            <person name="Kusalik A."/>
            <person name="Ziola B."/>
        </authorList>
    </citation>
    <scope>NUCLEOTIDE SEQUENCE [LARGE SCALE GENOMIC DNA]</scope>
    <source>
        <strain evidence="1 2">ATCC BAA-344</strain>
    </source>
</reference>
<accession>G8PA81</accession>
<dbReference type="KEGG" id="pce:PECL_197"/>